<protein>
    <recommendedName>
        <fullName evidence="4">G protein-coupled receptor</fullName>
    </recommendedName>
</protein>
<gene>
    <name evidence="2" type="ORF">MSPICULIGERA_LOCUS17297</name>
</gene>
<keyword evidence="1" id="KW-0472">Membrane</keyword>
<feature type="transmembrane region" description="Helical" evidence="1">
    <location>
        <begin position="72"/>
        <end position="94"/>
    </location>
</feature>
<organism evidence="2 3">
    <name type="scientific">Mesorhabditis spiculigera</name>
    <dbReference type="NCBI Taxonomy" id="96644"/>
    <lineage>
        <taxon>Eukaryota</taxon>
        <taxon>Metazoa</taxon>
        <taxon>Ecdysozoa</taxon>
        <taxon>Nematoda</taxon>
        <taxon>Chromadorea</taxon>
        <taxon>Rhabditida</taxon>
        <taxon>Rhabditina</taxon>
        <taxon>Rhabditomorpha</taxon>
        <taxon>Rhabditoidea</taxon>
        <taxon>Rhabditidae</taxon>
        <taxon>Mesorhabditinae</taxon>
        <taxon>Mesorhabditis</taxon>
    </lineage>
</organism>
<feature type="transmembrane region" description="Helical" evidence="1">
    <location>
        <begin position="114"/>
        <end position="134"/>
    </location>
</feature>
<feature type="non-terminal residue" evidence="2">
    <location>
        <position position="1"/>
    </location>
</feature>
<feature type="transmembrane region" description="Helical" evidence="1">
    <location>
        <begin position="15"/>
        <end position="37"/>
    </location>
</feature>
<proteinExistence type="predicted"/>
<evidence type="ECO:0000313" key="3">
    <source>
        <dbReference type="Proteomes" id="UP001177023"/>
    </source>
</evidence>
<dbReference type="AlphaFoldDB" id="A0AA36G4D7"/>
<dbReference type="SUPFAM" id="SSF81321">
    <property type="entry name" value="Family A G protein-coupled receptor-like"/>
    <property type="match status" value="1"/>
</dbReference>
<accession>A0AA36G4D7</accession>
<keyword evidence="1" id="KW-1133">Transmembrane helix</keyword>
<sequence>MFFPDQRLRSFCSAVYYFNGAISTLLFGLVIYAMYSVKALVMKKYRKVQLMIAISGERYTSSQRTHQMQRHLLHVLALQALFTALCIVVPMTLLTYSFAGMSFIPDFIGGVGPILISSHSAVNSLILLTTIKVYRRQVILLVKRIFEGNKRTQGLQKLFRRILILQSGSAAILIIVPYSIMIMSNIGIPFPDIIGALSPTTTGFNSLVNSLIVMVAFRHHRIRDGKKSLTPLYGDTEDRVKMRALTVKSAEVTTAQKSGSV</sequence>
<comment type="caution">
    <text evidence="2">The sequence shown here is derived from an EMBL/GenBank/DDBJ whole genome shotgun (WGS) entry which is preliminary data.</text>
</comment>
<dbReference type="Proteomes" id="UP001177023">
    <property type="component" value="Unassembled WGS sequence"/>
</dbReference>
<keyword evidence="1" id="KW-0812">Transmembrane</keyword>
<name>A0AA36G4D7_9BILA</name>
<evidence type="ECO:0000256" key="1">
    <source>
        <dbReference type="SAM" id="Phobius"/>
    </source>
</evidence>
<keyword evidence="3" id="KW-1185">Reference proteome</keyword>
<feature type="transmembrane region" description="Helical" evidence="1">
    <location>
        <begin position="158"/>
        <end position="181"/>
    </location>
</feature>
<reference evidence="2" key="1">
    <citation type="submission" date="2023-06" db="EMBL/GenBank/DDBJ databases">
        <authorList>
            <person name="Delattre M."/>
        </authorList>
    </citation>
    <scope>NUCLEOTIDE SEQUENCE</scope>
    <source>
        <strain evidence="2">AF72</strain>
    </source>
</reference>
<evidence type="ECO:0008006" key="4">
    <source>
        <dbReference type="Google" id="ProtNLM"/>
    </source>
</evidence>
<dbReference type="EMBL" id="CATQJA010002655">
    <property type="protein sequence ID" value="CAJ0579064.1"/>
    <property type="molecule type" value="Genomic_DNA"/>
</dbReference>
<dbReference type="Pfam" id="PF10327">
    <property type="entry name" value="7TM_GPCR_Sri"/>
    <property type="match status" value="1"/>
</dbReference>
<evidence type="ECO:0000313" key="2">
    <source>
        <dbReference type="EMBL" id="CAJ0579064.1"/>
    </source>
</evidence>
<dbReference type="InterPro" id="IPR019429">
    <property type="entry name" value="7TM_GPCR_serpentine_rcpt_Sri"/>
</dbReference>
<feature type="transmembrane region" description="Helical" evidence="1">
    <location>
        <begin position="193"/>
        <end position="217"/>
    </location>
</feature>